<dbReference type="InterPro" id="IPR006664">
    <property type="entry name" value="OMP_bac"/>
</dbReference>
<dbReference type="Proteomes" id="UP000236547">
    <property type="component" value="Unassembled WGS sequence"/>
</dbReference>
<evidence type="ECO:0000313" key="6">
    <source>
        <dbReference type="EMBL" id="PNI00374.1"/>
    </source>
</evidence>
<evidence type="ECO:0000313" key="9">
    <source>
        <dbReference type="Proteomes" id="UP000236449"/>
    </source>
</evidence>
<dbReference type="Gene3D" id="3.30.1330.60">
    <property type="entry name" value="OmpA-like domain"/>
    <property type="match status" value="1"/>
</dbReference>
<dbReference type="Proteomes" id="UP000248729">
    <property type="component" value="Unassembled WGS sequence"/>
</dbReference>
<evidence type="ECO:0000256" key="3">
    <source>
        <dbReference type="ARBA" id="ARBA00023237"/>
    </source>
</evidence>
<dbReference type="Proteomes" id="UP000236449">
    <property type="component" value="Unassembled WGS sequence"/>
</dbReference>
<evidence type="ECO:0000313" key="10">
    <source>
        <dbReference type="Proteomes" id="UP000236547"/>
    </source>
</evidence>
<protein>
    <submittedName>
        <fullName evidence="7">OmpA family protein</fullName>
    </submittedName>
    <submittedName>
        <fullName evidence="8">Outer membrane protein OmpA-like peptidoglycan-associated protein</fullName>
    </submittedName>
</protein>
<evidence type="ECO:0000256" key="4">
    <source>
        <dbReference type="PROSITE-ProRule" id="PRU00473"/>
    </source>
</evidence>
<dbReference type="EMBL" id="QLTR01000007">
    <property type="protein sequence ID" value="RAS65412.1"/>
    <property type="molecule type" value="Genomic_DNA"/>
</dbReference>
<dbReference type="EMBL" id="POSM01000016">
    <property type="protein sequence ID" value="PNI00374.1"/>
    <property type="molecule type" value="Genomic_DNA"/>
</dbReference>
<dbReference type="OrthoDB" id="9782229at2"/>
<dbReference type="GeneID" id="94026869"/>
<dbReference type="RefSeq" id="WP_042483106.1">
    <property type="nucleotide sequence ID" value="NZ_CBCRWT010000023.1"/>
</dbReference>
<dbReference type="CDD" id="cd07185">
    <property type="entry name" value="OmpA_C-like"/>
    <property type="match status" value="1"/>
</dbReference>
<comment type="subcellular location">
    <subcellularLocation>
        <location evidence="1">Cell outer membrane</location>
    </subcellularLocation>
</comment>
<reference evidence="8 11" key="2">
    <citation type="submission" date="2018-06" db="EMBL/GenBank/DDBJ databases">
        <title>Freshwater and sediment microbial communities from various areas in North America, analyzing microbe dynamics in response to fracking.</title>
        <authorList>
            <person name="Lamendella R."/>
        </authorList>
    </citation>
    <scope>NUCLEOTIDE SEQUENCE [LARGE SCALE GENOMIC DNA]</scope>
    <source>
        <strain evidence="8 11">99A</strain>
    </source>
</reference>
<keyword evidence="3" id="KW-0998">Cell outer membrane</keyword>
<comment type="caution">
    <text evidence="7">The sequence shown here is derived from an EMBL/GenBank/DDBJ whole genome shotgun (WGS) entry which is preliminary data.</text>
</comment>
<reference evidence="9 10" key="1">
    <citation type="submission" date="2018-01" db="EMBL/GenBank/DDBJ databases">
        <title>Draft genome sequences of six Vibrio diazotrophicus strains isolated from deep-sea sediments of the Baltic Sea.</title>
        <authorList>
            <person name="Castillo D."/>
            <person name="Vandieken V."/>
            <person name="Chiang O."/>
            <person name="Middelboe M."/>
        </authorList>
    </citation>
    <scope>NUCLEOTIDE SEQUENCE [LARGE SCALE GENOMIC DNA]</scope>
    <source>
        <strain evidence="7 9">60.27F</strain>
        <strain evidence="6 10">65.10M</strain>
    </source>
</reference>
<dbReference type="InterPro" id="IPR036737">
    <property type="entry name" value="OmpA-like_sf"/>
</dbReference>
<dbReference type="PANTHER" id="PTHR30329">
    <property type="entry name" value="STATOR ELEMENT OF FLAGELLAR MOTOR COMPLEX"/>
    <property type="match status" value="1"/>
</dbReference>
<dbReference type="PANTHER" id="PTHR30329:SF21">
    <property type="entry name" value="LIPOPROTEIN YIAD-RELATED"/>
    <property type="match status" value="1"/>
</dbReference>
<sequence>MKFLVFPLMLILAGCGSLQTDRMFSNNLLDAAPKGEMDVRNPEWVAPSRSATSGVRGPLGQVRTSSYEALQQFLLHNGVDYEVLPGNHVMVRLKDSVQFETGSSKVSQESYHWLSMMSDFLSRQQGIDVVIDGHTDSTGKPTFNDSLSVKRADTVKTTLIKNRVAKDAIYTRGYGEYIPACTNRTTEGRACNRRVELLFIVSNN</sequence>
<proteinExistence type="predicted"/>
<dbReference type="AlphaFoldDB" id="A0A2J8GZ10"/>
<dbReference type="InterPro" id="IPR006665">
    <property type="entry name" value="OmpA-like"/>
</dbReference>
<dbReference type="SUPFAM" id="SSF103088">
    <property type="entry name" value="OmpA-like"/>
    <property type="match status" value="1"/>
</dbReference>
<dbReference type="InterPro" id="IPR050330">
    <property type="entry name" value="Bact_OuterMem_StrucFunc"/>
</dbReference>
<dbReference type="Pfam" id="PF00691">
    <property type="entry name" value="OmpA"/>
    <property type="match status" value="1"/>
</dbReference>
<dbReference type="EMBL" id="POSK01000001">
    <property type="protein sequence ID" value="PNI06904.1"/>
    <property type="molecule type" value="Genomic_DNA"/>
</dbReference>
<dbReference type="PROSITE" id="PS51123">
    <property type="entry name" value="OMPA_2"/>
    <property type="match status" value="1"/>
</dbReference>
<keyword evidence="10" id="KW-1185">Reference proteome</keyword>
<evidence type="ECO:0000256" key="1">
    <source>
        <dbReference type="ARBA" id="ARBA00004442"/>
    </source>
</evidence>
<evidence type="ECO:0000313" key="8">
    <source>
        <dbReference type="EMBL" id="RAS65412.1"/>
    </source>
</evidence>
<evidence type="ECO:0000256" key="2">
    <source>
        <dbReference type="ARBA" id="ARBA00023136"/>
    </source>
</evidence>
<dbReference type="PROSITE" id="PS51257">
    <property type="entry name" value="PROKAR_LIPOPROTEIN"/>
    <property type="match status" value="1"/>
</dbReference>
<keyword evidence="2 4" id="KW-0472">Membrane</keyword>
<dbReference type="PRINTS" id="PR01021">
    <property type="entry name" value="OMPADOMAIN"/>
</dbReference>
<name>A0A2J8GZ10_VIBDI</name>
<evidence type="ECO:0000313" key="11">
    <source>
        <dbReference type="Proteomes" id="UP000248729"/>
    </source>
</evidence>
<evidence type="ECO:0000313" key="7">
    <source>
        <dbReference type="EMBL" id="PNI06904.1"/>
    </source>
</evidence>
<organism evidence="7 9">
    <name type="scientific">Vibrio diazotrophicus</name>
    <dbReference type="NCBI Taxonomy" id="685"/>
    <lineage>
        <taxon>Bacteria</taxon>
        <taxon>Pseudomonadati</taxon>
        <taxon>Pseudomonadota</taxon>
        <taxon>Gammaproteobacteria</taxon>
        <taxon>Vibrionales</taxon>
        <taxon>Vibrionaceae</taxon>
        <taxon>Vibrio</taxon>
    </lineage>
</organism>
<gene>
    <name evidence="7" type="ORF">C1N32_02575</name>
    <name evidence="6" type="ORF">C1O25_12525</name>
    <name evidence="8" type="ORF">DET48_107124</name>
</gene>
<accession>A0A2J8GZ10</accession>
<feature type="domain" description="OmpA-like" evidence="5">
    <location>
        <begin position="86"/>
        <end position="203"/>
    </location>
</feature>
<evidence type="ECO:0000259" key="5">
    <source>
        <dbReference type="PROSITE" id="PS51123"/>
    </source>
</evidence>
<dbReference type="GO" id="GO:0009279">
    <property type="term" value="C:cell outer membrane"/>
    <property type="evidence" value="ECO:0007669"/>
    <property type="project" value="UniProtKB-SubCell"/>
</dbReference>